<dbReference type="STRING" id="593750.Metfor_2564"/>
<name>L0HFP4_METFS</name>
<evidence type="ECO:0000313" key="13">
    <source>
        <dbReference type="Proteomes" id="UP000010824"/>
    </source>
</evidence>
<dbReference type="PROSITE" id="PS51192">
    <property type="entry name" value="HELICASE_ATP_BIND_1"/>
    <property type="match status" value="1"/>
</dbReference>
<keyword evidence="4" id="KW-0378">Hydrolase</keyword>
<dbReference type="FunFam" id="3.40.50.300:FF:000108">
    <property type="entry name" value="ATP-dependent RNA helicase RhlE"/>
    <property type="match status" value="1"/>
</dbReference>
<dbReference type="GO" id="GO:0016787">
    <property type="term" value="F:hydrolase activity"/>
    <property type="evidence" value="ECO:0007669"/>
    <property type="project" value="UniProtKB-KW"/>
</dbReference>
<dbReference type="InterPro" id="IPR012677">
    <property type="entry name" value="Nucleotide-bd_a/b_plait_sf"/>
</dbReference>
<sequence>MLQRIQFSDLHLGKELGKAIEDMGFEEPSPIQALAIPLIQAGRDVTAQAQTGTGKTAAFGIPIIGRIDPSRRSVQAIVLCPTRELAIQIAEEFSNLLAHMPRISVLPVYGGQPIERQLRALQAGVHIVIGTPGRVMDHLDRRTLRLEDVETVVLDEADQMLDMGFRDDIELILRKVPQKRQTLLFSATMPKPILEISRQFQNKPEFVRVEYAELTVPQIEQSYIEVREREKLDVLCRLIDLADPNLAIIFCNTKRRAEELSTKVRARGYRADELHGDMKQSQRDRVMGGFRKGIIDILIATDVAARGIDVDDVDMVINYDIPQDVEYYVHRIGRTGRAGRSGRAISFVTPKDFTKLREIMHYAKIQIPRMPVPTQSDVAQTRTRQMISRVRETIEAGGLEPFVRIIEAEAEGDLSTIDIAAALLKIQMDPGSGAAAGTTPEAVDFGDTGAEPGMVRFFLAVGRQHKVAPKDIVGAIAGETGIPGKAIGAIRILDNYSFVEIPKEHANEVYTIMKERTIRNQPTGIEPASGTRA</sequence>
<dbReference type="Pfam" id="PF00270">
    <property type="entry name" value="DEAD"/>
    <property type="match status" value="1"/>
</dbReference>
<keyword evidence="6" id="KW-0067">ATP-binding</keyword>
<evidence type="ECO:0000256" key="3">
    <source>
        <dbReference type="ARBA" id="ARBA00022741"/>
    </source>
</evidence>
<dbReference type="GO" id="GO:0033592">
    <property type="term" value="F:RNA strand annealing activity"/>
    <property type="evidence" value="ECO:0007669"/>
    <property type="project" value="TreeGrafter"/>
</dbReference>
<feature type="short sequence motif" description="Q motif" evidence="8">
    <location>
        <begin position="5"/>
        <end position="33"/>
    </location>
</feature>
<keyword evidence="3" id="KW-0547">Nucleotide-binding</keyword>
<dbReference type="FunCoup" id="L0HFP4">
    <property type="interactions" value="63"/>
</dbReference>
<feature type="domain" description="Helicase C-terminal" evidence="10">
    <location>
        <begin position="218"/>
        <end position="378"/>
    </location>
</feature>
<keyword evidence="13" id="KW-1185">Reference proteome</keyword>
<dbReference type="InterPro" id="IPR014014">
    <property type="entry name" value="RNA_helicase_DEAD_Q_motif"/>
</dbReference>
<dbReference type="InterPro" id="IPR027417">
    <property type="entry name" value="P-loop_NTPase"/>
</dbReference>
<protein>
    <recommendedName>
        <fullName evidence="1">RNA helicase</fullName>
        <ecNumber evidence="1">3.6.4.13</ecNumber>
    </recommendedName>
</protein>
<evidence type="ECO:0000256" key="2">
    <source>
        <dbReference type="ARBA" id="ARBA00022490"/>
    </source>
</evidence>
<dbReference type="OrthoDB" id="4631at2157"/>
<dbReference type="Gene3D" id="3.30.70.330">
    <property type="match status" value="1"/>
</dbReference>
<dbReference type="Proteomes" id="UP000010824">
    <property type="component" value="Chromosome"/>
</dbReference>
<dbReference type="RefSeq" id="WP_015286519.1">
    <property type="nucleotide sequence ID" value="NC_019943.1"/>
</dbReference>
<dbReference type="GO" id="GO:0005840">
    <property type="term" value="C:ribosome"/>
    <property type="evidence" value="ECO:0007669"/>
    <property type="project" value="TreeGrafter"/>
</dbReference>
<dbReference type="CDD" id="cd18787">
    <property type="entry name" value="SF2_C_DEAD"/>
    <property type="match status" value="1"/>
</dbReference>
<evidence type="ECO:0000256" key="6">
    <source>
        <dbReference type="ARBA" id="ARBA00022840"/>
    </source>
</evidence>
<dbReference type="CDD" id="cd00268">
    <property type="entry name" value="DEADc"/>
    <property type="match status" value="1"/>
</dbReference>
<gene>
    <name evidence="12" type="ordered locus">Metfor_2564</name>
</gene>
<dbReference type="EC" id="3.6.4.13" evidence="1"/>
<dbReference type="HOGENOM" id="CLU_003041_21_0_2"/>
<dbReference type="GO" id="GO:0005829">
    <property type="term" value="C:cytosol"/>
    <property type="evidence" value="ECO:0007669"/>
    <property type="project" value="TreeGrafter"/>
</dbReference>
<dbReference type="InterPro" id="IPR005580">
    <property type="entry name" value="DbpA/CsdA_RNA-bd_dom"/>
</dbReference>
<dbReference type="GO" id="GO:0005524">
    <property type="term" value="F:ATP binding"/>
    <property type="evidence" value="ECO:0007669"/>
    <property type="project" value="UniProtKB-KW"/>
</dbReference>
<evidence type="ECO:0000256" key="4">
    <source>
        <dbReference type="ARBA" id="ARBA00022801"/>
    </source>
</evidence>
<feature type="domain" description="Helicase ATP-binding" evidence="9">
    <location>
        <begin position="36"/>
        <end position="207"/>
    </location>
</feature>
<feature type="domain" description="DEAD-box RNA helicase Q" evidence="11">
    <location>
        <begin position="5"/>
        <end position="33"/>
    </location>
</feature>
<dbReference type="PROSITE" id="PS51195">
    <property type="entry name" value="Q_MOTIF"/>
    <property type="match status" value="1"/>
</dbReference>
<evidence type="ECO:0000256" key="5">
    <source>
        <dbReference type="ARBA" id="ARBA00022806"/>
    </source>
</evidence>
<dbReference type="SUPFAM" id="SSF52540">
    <property type="entry name" value="P-loop containing nucleoside triphosphate hydrolases"/>
    <property type="match status" value="1"/>
</dbReference>
<dbReference type="KEGG" id="mfo:Metfor_2564"/>
<dbReference type="CDD" id="cd12252">
    <property type="entry name" value="RRM_DbpA"/>
    <property type="match status" value="1"/>
</dbReference>
<keyword evidence="7" id="KW-0346">Stress response</keyword>
<dbReference type="InterPro" id="IPR050547">
    <property type="entry name" value="DEAD_box_RNA_helicases"/>
</dbReference>
<evidence type="ECO:0000256" key="7">
    <source>
        <dbReference type="ARBA" id="ARBA00023016"/>
    </source>
</evidence>
<dbReference type="InterPro" id="IPR011545">
    <property type="entry name" value="DEAD/DEAH_box_helicase_dom"/>
</dbReference>
<dbReference type="GeneID" id="14309956"/>
<reference evidence="13" key="1">
    <citation type="submission" date="2011-12" db="EMBL/GenBank/DDBJ databases">
        <title>Complete sequence of Methanoregula formicicum SMSP.</title>
        <authorList>
            <person name="Lucas S."/>
            <person name="Han J."/>
            <person name="Lapidus A."/>
            <person name="Cheng J.-F."/>
            <person name="Goodwin L."/>
            <person name="Pitluck S."/>
            <person name="Peters L."/>
            <person name="Ovchinnikova G."/>
            <person name="Teshima H."/>
            <person name="Detter J.C."/>
            <person name="Han C."/>
            <person name="Tapia R."/>
            <person name="Land M."/>
            <person name="Hauser L."/>
            <person name="Kyrpides N."/>
            <person name="Ivanova N."/>
            <person name="Pagani I."/>
            <person name="Imachi H."/>
            <person name="Tamaki H."/>
            <person name="Sekiguchi Y."/>
            <person name="Kamagata Y."/>
            <person name="Cadillo-Quiroz H."/>
            <person name="Zinder S."/>
            <person name="Liu W.-T."/>
            <person name="Woyke T."/>
        </authorList>
    </citation>
    <scope>NUCLEOTIDE SEQUENCE [LARGE SCALE GENOMIC DNA]</scope>
    <source>
        <strain evidence="13">DSM 22288 / NBRC 105244 / SMSP</strain>
    </source>
</reference>
<dbReference type="GO" id="GO:0140097">
    <property type="term" value="F:catalytic activity, acting on DNA"/>
    <property type="evidence" value="ECO:0007669"/>
    <property type="project" value="UniProtKB-ARBA"/>
</dbReference>
<dbReference type="Pfam" id="PF00271">
    <property type="entry name" value="Helicase_C"/>
    <property type="match status" value="1"/>
</dbReference>
<dbReference type="PANTHER" id="PTHR47963">
    <property type="entry name" value="DEAD-BOX ATP-DEPENDENT RNA HELICASE 47, MITOCHONDRIAL"/>
    <property type="match status" value="1"/>
</dbReference>
<evidence type="ECO:0000259" key="10">
    <source>
        <dbReference type="PROSITE" id="PS51194"/>
    </source>
</evidence>
<dbReference type="InterPro" id="IPR001650">
    <property type="entry name" value="Helicase_C-like"/>
</dbReference>
<dbReference type="InterPro" id="IPR057325">
    <property type="entry name" value="DeaD_dimer"/>
</dbReference>
<accession>L0HFP4</accession>
<dbReference type="eggNOG" id="arCOG00558">
    <property type="taxonomic scope" value="Archaea"/>
</dbReference>
<dbReference type="Pfam" id="PF03880">
    <property type="entry name" value="DbpA"/>
    <property type="match status" value="1"/>
</dbReference>
<dbReference type="InParanoid" id="L0HFP4"/>
<dbReference type="SMART" id="SM00490">
    <property type="entry name" value="HELICc"/>
    <property type="match status" value="1"/>
</dbReference>
<dbReference type="PROSITE" id="PS51194">
    <property type="entry name" value="HELICASE_CTER"/>
    <property type="match status" value="1"/>
</dbReference>
<organism evidence="12 13">
    <name type="scientific">Methanoregula formicica (strain DSM 22288 / NBRC 105244 / SMSP)</name>
    <dbReference type="NCBI Taxonomy" id="593750"/>
    <lineage>
        <taxon>Archaea</taxon>
        <taxon>Methanobacteriati</taxon>
        <taxon>Methanobacteriota</taxon>
        <taxon>Stenosarchaea group</taxon>
        <taxon>Methanomicrobia</taxon>
        <taxon>Methanomicrobiales</taxon>
        <taxon>Methanoregulaceae</taxon>
        <taxon>Methanoregula</taxon>
    </lineage>
</organism>
<dbReference type="InterPro" id="IPR014001">
    <property type="entry name" value="Helicase_ATP-bd"/>
</dbReference>
<dbReference type="InterPro" id="IPR044742">
    <property type="entry name" value="DEAD/DEAH_RhlB"/>
</dbReference>
<dbReference type="SMART" id="SM00487">
    <property type="entry name" value="DEXDc"/>
    <property type="match status" value="1"/>
</dbReference>
<keyword evidence="5 12" id="KW-0347">Helicase</keyword>
<dbReference type="GO" id="GO:0003724">
    <property type="term" value="F:RNA helicase activity"/>
    <property type="evidence" value="ECO:0007669"/>
    <property type="project" value="UniProtKB-EC"/>
</dbReference>
<dbReference type="Gene3D" id="3.40.50.300">
    <property type="entry name" value="P-loop containing nucleotide triphosphate hydrolases"/>
    <property type="match status" value="2"/>
</dbReference>
<evidence type="ECO:0000256" key="1">
    <source>
        <dbReference type="ARBA" id="ARBA00012552"/>
    </source>
</evidence>
<keyword evidence="2" id="KW-0963">Cytoplasm</keyword>
<evidence type="ECO:0000259" key="9">
    <source>
        <dbReference type="PROSITE" id="PS51192"/>
    </source>
</evidence>
<evidence type="ECO:0000313" key="12">
    <source>
        <dbReference type="EMBL" id="AGB03557.1"/>
    </source>
</evidence>
<dbReference type="PANTHER" id="PTHR47963:SF8">
    <property type="entry name" value="ATP-DEPENDENT RNA HELICASE DEAD"/>
    <property type="match status" value="1"/>
</dbReference>
<proteinExistence type="predicted"/>
<dbReference type="EMBL" id="CP003167">
    <property type="protein sequence ID" value="AGB03557.1"/>
    <property type="molecule type" value="Genomic_DNA"/>
</dbReference>
<dbReference type="GO" id="GO:0009409">
    <property type="term" value="P:response to cold"/>
    <property type="evidence" value="ECO:0007669"/>
    <property type="project" value="TreeGrafter"/>
</dbReference>
<dbReference type="AlphaFoldDB" id="L0HFP4"/>
<evidence type="ECO:0000259" key="11">
    <source>
        <dbReference type="PROSITE" id="PS51195"/>
    </source>
</evidence>
<reference evidence="12 13" key="2">
    <citation type="journal article" date="2014" name="Genome Announc.">
        <title>Complete Genome Sequence of Methanoregula formicica SMSPT, a Mesophilic Hydrogenotrophic Methanogen Isolated from a Methanogenic Upflow Anaerobic Sludge Blanket Reactor.</title>
        <authorList>
            <person name="Yamamoto K."/>
            <person name="Tamaki H."/>
            <person name="Cadillo-Quiroz H."/>
            <person name="Imachi H."/>
            <person name="Kyrpides N."/>
            <person name="Woyke T."/>
            <person name="Goodwin L."/>
            <person name="Zinder S.H."/>
            <person name="Kamagata Y."/>
            <person name="Liu W.T."/>
        </authorList>
    </citation>
    <scope>NUCLEOTIDE SEQUENCE [LARGE SCALE GENOMIC DNA]</scope>
    <source>
        <strain evidence="13">DSM 22288 / NBRC 105244 / SMSP</strain>
    </source>
</reference>
<dbReference type="Pfam" id="PF25399">
    <property type="entry name" value="DeaD_dimer"/>
    <property type="match status" value="1"/>
</dbReference>
<evidence type="ECO:0000256" key="8">
    <source>
        <dbReference type="PROSITE-ProRule" id="PRU00552"/>
    </source>
</evidence>